<evidence type="ECO:0000313" key="1">
    <source>
        <dbReference type="EMBL" id="KAJ1174356.1"/>
    </source>
</evidence>
<comment type="caution">
    <text evidence="1">The sequence shown here is derived from an EMBL/GenBank/DDBJ whole genome shotgun (WGS) entry which is preliminary data.</text>
</comment>
<sequence>MMLTAVLLRTQKQGIALPSPSMLRRTAIKCHEKRGHGLGSETTEKKARKKKARRLSHQEVVIMPQLVLLGVDGAEYPDQLRRFLFLAMSVVRCCIMSDWLELIPP</sequence>
<protein>
    <submittedName>
        <fullName evidence="1">Uncharacterized protein</fullName>
    </submittedName>
</protein>
<dbReference type="AlphaFoldDB" id="A0AAV7TE31"/>
<evidence type="ECO:0000313" key="2">
    <source>
        <dbReference type="Proteomes" id="UP001066276"/>
    </source>
</evidence>
<dbReference type="EMBL" id="JANPWB010000007">
    <property type="protein sequence ID" value="KAJ1174356.1"/>
    <property type="molecule type" value="Genomic_DNA"/>
</dbReference>
<dbReference type="Proteomes" id="UP001066276">
    <property type="component" value="Chromosome 4_1"/>
</dbReference>
<keyword evidence="2" id="KW-1185">Reference proteome</keyword>
<reference evidence="1" key="1">
    <citation type="journal article" date="2022" name="bioRxiv">
        <title>Sequencing and chromosome-scale assembly of the giantPleurodeles waltlgenome.</title>
        <authorList>
            <person name="Brown T."/>
            <person name="Elewa A."/>
            <person name="Iarovenko S."/>
            <person name="Subramanian E."/>
            <person name="Araus A.J."/>
            <person name="Petzold A."/>
            <person name="Susuki M."/>
            <person name="Suzuki K.-i.T."/>
            <person name="Hayashi T."/>
            <person name="Toyoda A."/>
            <person name="Oliveira C."/>
            <person name="Osipova E."/>
            <person name="Leigh N.D."/>
            <person name="Simon A."/>
            <person name="Yun M.H."/>
        </authorList>
    </citation>
    <scope>NUCLEOTIDE SEQUENCE</scope>
    <source>
        <strain evidence="1">20211129_DDA</strain>
        <tissue evidence="1">Liver</tissue>
    </source>
</reference>
<proteinExistence type="predicted"/>
<organism evidence="1 2">
    <name type="scientific">Pleurodeles waltl</name>
    <name type="common">Iberian ribbed newt</name>
    <dbReference type="NCBI Taxonomy" id="8319"/>
    <lineage>
        <taxon>Eukaryota</taxon>
        <taxon>Metazoa</taxon>
        <taxon>Chordata</taxon>
        <taxon>Craniata</taxon>
        <taxon>Vertebrata</taxon>
        <taxon>Euteleostomi</taxon>
        <taxon>Amphibia</taxon>
        <taxon>Batrachia</taxon>
        <taxon>Caudata</taxon>
        <taxon>Salamandroidea</taxon>
        <taxon>Salamandridae</taxon>
        <taxon>Pleurodelinae</taxon>
        <taxon>Pleurodeles</taxon>
    </lineage>
</organism>
<name>A0AAV7TE31_PLEWA</name>
<accession>A0AAV7TE31</accession>
<gene>
    <name evidence="1" type="ORF">NDU88_006178</name>
</gene>